<evidence type="ECO:0000256" key="4">
    <source>
        <dbReference type="SAM" id="SignalP"/>
    </source>
</evidence>
<protein>
    <submittedName>
        <fullName evidence="6">NitT/TauT family transport system substrate-binding protein</fullName>
    </submittedName>
</protein>
<comment type="subcellular location">
    <subcellularLocation>
        <location evidence="1">Periplasm</location>
    </subcellularLocation>
</comment>
<dbReference type="Proteomes" id="UP001262410">
    <property type="component" value="Unassembled WGS sequence"/>
</dbReference>
<evidence type="ECO:0000259" key="5">
    <source>
        <dbReference type="SMART" id="SM00062"/>
    </source>
</evidence>
<dbReference type="EMBL" id="JAVDPW010000008">
    <property type="protein sequence ID" value="MDR6291919.1"/>
    <property type="molecule type" value="Genomic_DNA"/>
</dbReference>
<evidence type="ECO:0000313" key="6">
    <source>
        <dbReference type="EMBL" id="MDR6291919.1"/>
    </source>
</evidence>
<comment type="similarity">
    <text evidence="2">Belongs to the bacterial solute-binding protein SsuA/TauA family.</text>
</comment>
<proteinExistence type="inferred from homology"/>
<feature type="chain" id="PRO_5045881865" evidence="4">
    <location>
        <begin position="21"/>
        <end position="314"/>
    </location>
</feature>
<dbReference type="InterPro" id="IPR001638">
    <property type="entry name" value="Solute-binding_3/MltF_N"/>
</dbReference>
<evidence type="ECO:0000256" key="2">
    <source>
        <dbReference type="ARBA" id="ARBA00010742"/>
    </source>
</evidence>
<feature type="domain" description="Solute-binding protein family 3/N-terminal" evidence="5">
    <location>
        <begin position="25"/>
        <end position="238"/>
    </location>
</feature>
<organism evidence="6 7">
    <name type="scientific">Inquilinus ginsengisoli</name>
    <dbReference type="NCBI Taxonomy" id="363840"/>
    <lineage>
        <taxon>Bacteria</taxon>
        <taxon>Pseudomonadati</taxon>
        <taxon>Pseudomonadota</taxon>
        <taxon>Alphaproteobacteria</taxon>
        <taxon>Rhodospirillales</taxon>
        <taxon>Rhodospirillaceae</taxon>
        <taxon>Inquilinus</taxon>
    </lineage>
</organism>
<dbReference type="SUPFAM" id="SSF53850">
    <property type="entry name" value="Periplasmic binding protein-like II"/>
    <property type="match status" value="1"/>
</dbReference>
<comment type="caution">
    <text evidence="6">The sequence shown here is derived from an EMBL/GenBank/DDBJ whole genome shotgun (WGS) entry which is preliminary data.</text>
</comment>
<dbReference type="SMART" id="SM00062">
    <property type="entry name" value="PBPb"/>
    <property type="match status" value="1"/>
</dbReference>
<gene>
    <name evidence="6" type="ORF">E9232_004457</name>
</gene>
<reference evidence="6 7" key="1">
    <citation type="submission" date="2023-07" db="EMBL/GenBank/DDBJ databases">
        <title>Sorghum-associated microbial communities from plants grown in Nebraska, USA.</title>
        <authorList>
            <person name="Schachtman D."/>
        </authorList>
    </citation>
    <scope>NUCLEOTIDE SEQUENCE [LARGE SCALE GENOMIC DNA]</scope>
    <source>
        <strain evidence="6 7">584</strain>
    </source>
</reference>
<keyword evidence="7" id="KW-1185">Reference proteome</keyword>
<evidence type="ECO:0000256" key="3">
    <source>
        <dbReference type="ARBA" id="ARBA00022729"/>
    </source>
</evidence>
<dbReference type="PANTHER" id="PTHR30024">
    <property type="entry name" value="ALIPHATIC SULFONATES-BINDING PROTEIN-RELATED"/>
    <property type="match status" value="1"/>
</dbReference>
<sequence length="314" mass="33668">MRLGIAAAIAFALTATSATAAEPVKLRLAMSGWTGFAPITLAKQLGFFEKHGIDLDIVKMPTSNRHQAMASGDVQVITTTVDTHLLYASSGVPVVQVLALDTSSGGDGIAARKDIADIEALKGKSIAVQFGGDSQFWLAYLLKQHGMSFKDVSLTDLQPPDAAAAFIAGQFDVAVTYEPYLSNIRKDPNGKILVTSADTPGVIIDTLAFQPDYVAAHPDVVKAVVDSWFEALDYIKANPAEANKIMGADVDQTAEQFADSAQYVTWYDRAANKAYLTGTMPSFINQAADIMLEAGLLRRKPEDLTALYTAKFVE</sequence>
<keyword evidence="3 4" id="KW-0732">Signal</keyword>
<dbReference type="Pfam" id="PF09084">
    <property type="entry name" value="NMT1"/>
    <property type="match status" value="1"/>
</dbReference>
<dbReference type="Gene3D" id="3.40.190.10">
    <property type="entry name" value="Periplasmic binding protein-like II"/>
    <property type="match status" value="2"/>
</dbReference>
<dbReference type="RefSeq" id="WP_309797555.1">
    <property type="nucleotide sequence ID" value="NZ_JAVDPW010000008.1"/>
</dbReference>
<evidence type="ECO:0000256" key="1">
    <source>
        <dbReference type="ARBA" id="ARBA00004418"/>
    </source>
</evidence>
<dbReference type="PANTHER" id="PTHR30024:SF47">
    <property type="entry name" value="TAURINE-BINDING PERIPLASMIC PROTEIN"/>
    <property type="match status" value="1"/>
</dbReference>
<feature type="signal peptide" evidence="4">
    <location>
        <begin position="1"/>
        <end position="20"/>
    </location>
</feature>
<evidence type="ECO:0000313" key="7">
    <source>
        <dbReference type="Proteomes" id="UP001262410"/>
    </source>
</evidence>
<accession>A0ABU1JWG3</accession>
<name>A0ABU1JWG3_9PROT</name>
<dbReference type="CDD" id="cd13563">
    <property type="entry name" value="PBP2_SsuA_like_6"/>
    <property type="match status" value="1"/>
</dbReference>
<dbReference type="InterPro" id="IPR015168">
    <property type="entry name" value="SsuA/THI5"/>
</dbReference>